<dbReference type="Proteomes" id="UP000187059">
    <property type="component" value="Plasmid pPABY8"/>
</dbReference>
<dbReference type="InterPro" id="IPR037914">
    <property type="entry name" value="SpoVT-AbrB_sf"/>
</dbReference>
<dbReference type="RefSeq" id="WP_076706305.1">
    <property type="nucleotide sequence ID" value="NZ_CP015096.1"/>
</dbReference>
<accession>A0A1P8V132</accession>
<dbReference type="EMBL" id="CP015096">
    <property type="protein sequence ID" value="APZ55360.1"/>
    <property type="molecule type" value="Genomic_DNA"/>
</dbReference>
<dbReference type="Pfam" id="PF04014">
    <property type="entry name" value="MazE_antitoxin"/>
    <property type="match status" value="1"/>
</dbReference>
<dbReference type="NCBIfam" id="TIGR02609">
    <property type="entry name" value="doc_partner"/>
    <property type="match status" value="1"/>
</dbReference>
<dbReference type="AlphaFoldDB" id="A0A1P8V132"/>
<keyword evidence="3" id="KW-1185">Reference proteome</keyword>
<feature type="domain" description="SpoVT-AbrB" evidence="1">
    <location>
        <begin position="7"/>
        <end position="53"/>
    </location>
</feature>
<dbReference type="InterPro" id="IPR007159">
    <property type="entry name" value="SpoVT-AbrB_dom"/>
</dbReference>
<name>A0A1P8V132_9RHOB</name>
<reference evidence="2 3" key="1">
    <citation type="submission" date="2016-04" db="EMBL/GenBank/DDBJ databases">
        <title>Deep-sea bacteria in the southern Pacific.</title>
        <authorList>
            <person name="Tang K."/>
        </authorList>
    </citation>
    <scope>NUCLEOTIDE SEQUENCE [LARGE SCALE GENOMIC DNA]</scope>
    <source>
        <strain evidence="2 3">JLT2014</strain>
        <plasmid evidence="3">ppaby8</plasmid>
    </source>
</reference>
<protein>
    <submittedName>
        <fullName evidence="2">Putative addiction module antidote</fullName>
    </submittedName>
</protein>
<dbReference type="SUPFAM" id="SSF89447">
    <property type="entry name" value="AbrB/MazE/MraZ-like"/>
    <property type="match status" value="1"/>
</dbReference>
<sequence length="75" mass="8379">MTSLKIRQVGNSLGVVLPKDLLAKLNVKDGDNLFLVETPDGGLKITPYDPEFDMQMRAAREGMNEYRNALKELAK</sequence>
<dbReference type="InterPro" id="IPR013432">
    <property type="entry name" value="Doc_partner"/>
</dbReference>
<proteinExistence type="predicted"/>
<keyword evidence="2" id="KW-0614">Plasmid</keyword>
<evidence type="ECO:0000313" key="3">
    <source>
        <dbReference type="Proteomes" id="UP000187059"/>
    </source>
</evidence>
<organism evidence="2 3">
    <name type="scientific">Salipiger abyssi</name>
    <dbReference type="NCBI Taxonomy" id="1250539"/>
    <lineage>
        <taxon>Bacteria</taxon>
        <taxon>Pseudomonadati</taxon>
        <taxon>Pseudomonadota</taxon>
        <taxon>Alphaproteobacteria</taxon>
        <taxon>Rhodobacterales</taxon>
        <taxon>Roseobacteraceae</taxon>
        <taxon>Salipiger</taxon>
    </lineage>
</organism>
<evidence type="ECO:0000313" key="2">
    <source>
        <dbReference type="EMBL" id="APZ55360.1"/>
    </source>
</evidence>
<geneLocation type="plasmid" evidence="3">
    <name>ppaby8</name>
</geneLocation>
<dbReference type="SMART" id="SM00966">
    <property type="entry name" value="SpoVT_AbrB"/>
    <property type="match status" value="1"/>
</dbReference>
<dbReference type="Gene3D" id="2.10.260.10">
    <property type="match status" value="1"/>
</dbReference>
<evidence type="ECO:0000259" key="1">
    <source>
        <dbReference type="SMART" id="SM00966"/>
    </source>
</evidence>
<gene>
    <name evidence="2" type="ORF">Ga0080574_TMP5078</name>
</gene>
<dbReference type="GO" id="GO:0003677">
    <property type="term" value="F:DNA binding"/>
    <property type="evidence" value="ECO:0007669"/>
    <property type="project" value="InterPro"/>
</dbReference>
<dbReference type="OrthoDB" id="5459182at2"/>
<dbReference type="KEGG" id="paby:Ga0080574_TMP5078"/>